<evidence type="ECO:0000313" key="1">
    <source>
        <dbReference type="EMBL" id="SHE83697.1"/>
    </source>
</evidence>
<dbReference type="Proteomes" id="UP000184295">
    <property type="component" value="Unassembled WGS sequence"/>
</dbReference>
<dbReference type="EMBL" id="FQUL01000028">
    <property type="protein sequence ID" value="SHE83697.1"/>
    <property type="molecule type" value="Genomic_DNA"/>
</dbReference>
<keyword evidence="2" id="KW-1185">Reference proteome</keyword>
<dbReference type="RefSeq" id="WP_084660365.1">
    <property type="nucleotide sequence ID" value="NZ_FQUL01000028.1"/>
</dbReference>
<name>A0A1M4WRC0_9ACTN</name>
<dbReference type="AlphaFoldDB" id="A0A1M4WRC0"/>
<gene>
    <name evidence="1" type="ORF">SAMN02745225_01757</name>
</gene>
<sequence length="89" mass="10064">MDTHAHMVDTHDDLVEIYRGGSKNYYKVTCMVCGESHQSPIKPGYSSDAFVKEYNREIRVVGCDMLLSHLLGAHPDLYMLGDTLDKESQ</sequence>
<evidence type="ECO:0000313" key="2">
    <source>
        <dbReference type="Proteomes" id="UP000184295"/>
    </source>
</evidence>
<dbReference type="STRING" id="1121881.SAMN02745225_01757"/>
<reference evidence="2" key="1">
    <citation type="submission" date="2016-11" db="EMBL/GenBank/DDBJ databases">
        <authorList>
            <person name="Varghese N."/>
            <person name="Submissions S."/>
        </authorList>
    </citation>
    <scope>NUCLEOTIDE SEQUENCE [LARGE SCALE GENOMIC DNA]</scope>
    <source>
        <strain evidence="2">DSM 19514</strain>
    </source>
</reference>
<accession>A0A1M4WRC0</accession>
<organism evidence="1 2">
    <name type="scientific">Ferrithrix thermotolerans DSM 19514</name>
    <dbReference type="NCBI Taxonomy" id="1121881"/>
    <lineage>
        <taxon>Bacteria</taxon>
        <taxon>Bacillati</taxon>
        <taxon>Actinomycetota</taxon>
        <taxon>Acidimicrobiia</taxon>
        <taxon>Acidimicrobiales</taxon>
        <taxon>Acidimicrobiaceae</taxon>
        <taxon>Ferrithrix</taxon>
    </lineage>
</organism>
<protein>
    <submittedName>
        <fullName evidence="1">Uncharacterized protein</fullName>
    </submittedName>
</protein>
<proteinExistence type="predicted"/>